<name>A0ABT9WPG4_9BACI</name>
<dbReference type="SMART" id="SM00530">
    <property type="entry name" value="HTH_XRE"/>
    <property type="match status" value="1"/>
</dbReference>
<evidence type="ECO:0000313" key="4">
    <source>
        <dbReference type="Proteomes" id="UP001223586"/>
    </source>
</evidence>
<evidence type="ECO:0000259" key="2">
    <source>
        <dbReference type="PROSITE" id="PS50943"/>
    </source>
</evidence>
<protein>
    <submittedName>
        <fullName evidence="3">XRE family transcriptional regulator of biofilm formation</fullName>
    </submittedName>
</protein>
<dbReference type="Gene3D" id="1.10.260.40">
    <property type="entry name" value="lambda repressor-like DNA-binding domains"/>
    <property type="match status" value="1"/>
</dbReference>
<keyword evidence="4" id="KW-1185">Reference proteome</keyword>
<dbReference type="PROSITE" id="PS50943">
    <property type="entry name" value="HTH_CROC1"/>
    <property type="match status" value="1"/>
</dbReference>
<dbReference type="InterPro" id="IPR036281">
    <property type="entry name" value="SinR/SinI_dimer_dom_sf"/>
</dbReference>
<evidence type="ECO:0000256" key="1">
    <source>
        <dbReference type="ARBA" id="ARBA00023125"/>
    </source>
</evidence>
<dbReference type="PANTHER" id="PTHR46797">
    <property type="entry name" value="HTH-TYPE TRANSCRIPTIONAL REGULATOR"/>
    <property type="match status" value="1"/>
</dbReference>
<keyword evidence="1" id="KW-0238">DNA-binding</keyword>
<dbReference type="CDD" id="cd00093">
    <property type="entry name" value="HTH_XRE"/>
    <property type="match status" value="1"/>
</dbReference>
<accession>A0ABT9WPG4</accession>
<reference evidence="3 4" key="1">
    <citation type="submission" date="2023-07" db="EMBL/GenBank/DDBJ databases">
        <title>Genomic Encyclopedia of Type Strains, Phase IV (KMG-IV): sequencing the most valuable type-strain genomes for metagenomic binning, comparative biology and taxonomic classification.</title>
        <authorList>
            <person name="Goeker M."/>
        </authorList>
    </citation>
    <scope>NUCLEOTIDE SEQUENCE [LARGE SCALE GENOMIC DNA]</scope>
    <source>
        <strain evidence="3 4">DSM 23837</strain>
    </source>
</reference>
<organism evidence="3 4">
    <name type="scientific">Bacillus chungangensis</name>
    <dbReference type="NCBI Taxonomy" id="587633"/>
    <lineage>
        <taxon>Bacteria</taxon>
        <taxon>Bacillati</taxon>
        <taxon>Bacillota</taxon>
        <taxon>Bacilli</taxon>
        <taxon>Bacillales</taxon>
        <taxon>Bacillaceae</taxon>
        <taxon>Bacillus</taxon>
    </lineage>
</organism>
<dbReference type="Proteomes" id="UP001223586">
    <property type="component" value="Unassembled WGS sequence"/>
</dbReference>
<dbReference type="SUPFAM" id="SSF47406">
    <property type="entry name" value="SinR repressor dimerisation domain-like"/>
    <property type="match status" value="1"/>
</dbReference>
<gene>
    <name evidence="3" type="ORF">J2S08_000900</name>
</gene>
<dbReference type="SUPFAM" id="SSF47413">
    <property type="entry name" value="lambda repressor-like DNA-binding domains"/>
    <property type="match status" value="1"/>
</dbReference>
<dbReference type="InterPro" id="IPR050807">
    <property type="entry name" value="TransReg_Diox_bact_type"/>
</dbReference>
<comment type="caution">
    <text evidence="3">The sequence shown here is derived from an EMBL/GenBank/DDBJ whole genome shotgun (WGS) entry which is preliminary data.</text>
</comment>
<proteinExistence type="predicted"/>
<dbReference type="InterPro" id="IPR001387">
    <property type="entry name" value="Cro/C1-type_HTH"/>
</dbReference>
<dbReference type="PANTHER" id="PTHR46797:SF13">
    <property type="entry name" value="HTH-TYPE TRANSCRIPTIONAL REGULATOR SINR"/>
    <property type="match status" value="1"/>
</dbReference>
<dbReference type="InterPro" id="IPR010982">
    <property type="entry name" value="Lambda_DNA-bd_dom_sf"/>
</dbReference>
<evidence type="ECO:0000313" key="3">
    <source>
        <dbReference type="EMBL" id="MDQ0175066.1"/>
    </source>
</evidence>
<dbReference type="EMBL" id="JAUSTT010000004">
    <property type="protein sequence ID" value="MDQ0175066.1"/>
    <property type="molecule type" value="Genomic_DNA"/>
</dbReference>
<sequence>MLIGKRIKAMRKKKGLSITKLAKQAGVSKSYLSYIERNIQNNPSMQFLGKIAVPLDTTIEYLLDETKTENKLAEIEKEWEAIVHRLIDAGISKEDFLEFQDFIKFKNWQKKGSTLK</sequence>
<dbReference type="RefSeq" id="WP_307227059.1">
    <property type="nucleotide sequence ID" value="NZ_JAUSTT010000004.1"/>
</dbReference>
<feature type="domain" description="HTH cro/C1-type" evidence="2">
    <location>
        <begin position="7"/>
        <end position="62"/>
    </location>
</feature>
<dbReference type="Pfam" id="PF01381">
    <property type="entry name" value="HTH_3"/>
    <property type="match status" value="1"/>
</dbReference>